<dbReference type="PANTHER" id="PTHR46734">
    <property type="entry name" value="TELOMERIC REPEAT-BINDING FACTOR 1 TERF1"/>
    <property type="match status" value="1"/>
</dbReference>
<dbReference type="OMA" id="GALMIEM"/>
<evidence type="ECO:0000259" key="3">
    <source>
        <dbReference type="PROSITE" id="PS50090"/>
    </source>
</evidence>
<organism evidence="4 5">
    <name type="scientific">Allomyces macrogynus (strain ATCC 38327)</name>
    <name type="common">Allomyces javanicus var. macrogynus</name>
    <dbReference type="NCBI Taxonomy" id="578462"/>
    <lineage>
        <taxon>Eukaryota</taxon>
        <taxon>Fungi</taxon>
        <taxon>Fungi incertae sedis</taxon>
        <taxon>Blastocladiomycota</taxon>
        <taxon>Blastocladiomycetes</taxon>
        <taxon>Blastocladiales</taxon>
        <taxon>Blastocladiaceae</taxon>
        <taxon>Allomyces</taxon>
    </lineage>
</organism>
<dbReference type="STRING" id="578462.A0A0L0T7R0"/>
<feature type="compositionally biased region" description="Basic and acidic residues" evidence="2">
    <location>
        <begin position="358"/>
        <end position="375"/>
    </location>
</feature>
<dbReference type="PROSITE" id="PS50090">
    <property type="entry name" value="MYB_LIKE"/>
    <property type="match status" value="1"/>
</dbReference>
<feature type="region of interest" description="Disordered" evidence="2">
    <location>
        <begin position="439"/>
        <end position="462"/>
    </location>
</feature>
<reference evidence="5" key="2">
    <citation type="submission" date="2009-11" db="EMBL/GenBank/DDBJ databases">
        <title>The Genome Sequence of Allomyces macrogynus strain ATCC 38327.</title>
        <authorList>
            <consortium name="The Broad Institute Genome Sequencing Platform"/>
            <person name="Russ C."/>
            <person name="Cuomo C."/>
            <person name="Shea T."/>
            <person name="Young S.K."/>
            <person name="Zeng Q."/>
            <person name="Koehrsen M."/>
            <person name="Haas B."/>
            <person name="Borodovsky M."/>
            <person name="Guigo R."/>
            <person name="Alvarado L."/>
            <person name="Berlin A."/>
            <person name="Borenstein D."/>
            <person name="Chen Z."/>
            <person name="Engels R."/>
            <person name="Freedman E."/>
            <person name="Gellesch M."/>
            <person name="Goldberg J."/>
            <person name="Griggs A."/>
            <person name="Gujja S."/>
            <person name="Heiman D."/>
            <person name="Hepburn T."/>
            <person name="Howarth C."/>
            <person name="Jen D."/>
            <person name="Larson L."/>
            <person name="Lewis B."/>
            <person name="Mehta T."/>
            <person name="Park D."/>
            <person name="Pearson M."/>
            <person name="Roberts A."/>
            <person name="Saif S."/>
            <person name="Shenoy N."/>
            <person name="Sisk P."/>
            <person name="Stolte C."/>
            <person name="Sykes S."/>
            <person name="Walk T."/>
            <person name="White J."/>
            <person name="Yandava C."/>
            <person name="Burger G."/>
            <person name="Gray M.W."/>
            <person name="Holland P.W.H."/>
            <person name="King N."/>
            <person name="Lang F.B.F."/>
            <person name="Roger A.J."/>
            <person name="Ruiz-Trillo I."/>
            <person name="Lander E."/>
            <person name="Nusbaum C."/>
        </authorList>
    </citation>
    <scope>NUCLEOTIDE SEQUENCE [LARGE SCALE GENOMIC DNA]</scope>
    <source>
        <strain evidence="5">ATCC 38327</strain>
    </source>
</reference>
<name>A0A0L0T7R0_ALLM3</name>
<dbReference type="VEuPathDB" id="FungiDB:AMAG_14903"/>
<dbReference type="eggNOG" id="ENOG502S225">
    <property type="taxonomic scope" value="Eukaryota"/>
</dbReference>
<evidence type="ECO:0000256" key="1">
    <source>
        <dbReference type="ARBA" id="ARBA00023242"/>
    </source>
</evidence>
<feature type="compositionally biased region" description="Low complexity" evidence="2">
    <location>
        <begin position="237"/>
        <end position="252"/>
    </location>
</feature>
<gene>
    <name evidence="4" type="ORF">AMAG_14903</name>
</gene>
<dbReference type="InterPro" id="IPR001005">
    <property type="entry name" value="SANT/Myb"/>
</dbReference>
<proteinExistence type="predicted"/>
<keyword evidence="1" id="KW-0539">Nucleus</keyword>
<dbReference type="SMART" id="SM00717">
    <property type="entry name" value="SANT"/>
    <property type="match status" value="1"/>
</dbReference>
<dbReference type="CDD" id="cd11660">
    <property type="entry name" value="SANT_TRF"/>
    <property type="match status" value="1"/>
</dbReference>
<feature type="region of interest" description="Disordered" evidence="2">
    <location>
        <begin position="1"/>
        <end position="48"/>
    </location>
</feature>
<feature type="compositionally biased region" description="Low complexity" evidence="2">
    <location>
        <begin position="173"/>
        <end position="201"/>
    </location>
</feature>
<dbReference type="InterPro" id="IPR052450">
    <property type="entry name" value="TRBD-Containing_Protein"/>
</dbReference>
<feature type="region of interest" description="Disordered" evidence="2">
    <location>
        <begin position="158"/>
        <end position="262"/>
    </location>
</feature>
<dbReference type="Pfam" id="PF00249">
    <property type="entry name" value="Myb_DNA-binding"/>
    <property type="match status" value="1"/>
</dbReference>
<evidence type="ECO:0000256" key="2">
    <source>
        <dbReference type="SAM" id="MobiDB-lite"/>
    </source>
</evidence>
<dbReference type="AlphaFoldDB" id="A0A0L0T7R0"/>
<feature type="region of interest" description="Disordered" evidence="2">
    <location>
        <begin position="349"/>
        <end position="377"/>
    </location>
</feature>
<dbReference type="InterPro" id="IPR009057">
    <property type="entry name" value="Homeodomain-like_sf"/>
</dbReference>
<feature type="compositionally biased region" description="Pro residues" evidence="2">
    <location>
        <begin position="222"/>
        <end position="236"/>
    </location>
</feature>
<dbReference type="PANTHER" id="PTHR46734:SF1">
    <property type="entry name" value="TELOMERIC REPEAT-BINDING FACTOR 1"/>
    <property type="match status" value="1"/>
</dbReference>
<dbReference type="OrthoDB" id="608866at2759"/>
<evidence type="ECO:0000313" key="4">
    <source>
        <dbReference type="EMBL" id="KNE70782.1"/>
    </source>
</evidence>
<dbReference type="EMBL" id="GG745368">
    <property type="protein sequence ID" value="KNE70782.1"/>
    <property type="molecule type" value="Genomic_DNA"/>
</dbReference>
<sequence length="474" mass="49621">MPPTPRPTRADRTRAATGIVAAPPSRTRAVPASSLSGMSSASTNSEGAAGTLVNPLMGTTNNNNGHNNDAAIPAVGTQARPRQRKPWTEIEVEALLQGVKKYGIGGWVSILSDPDLAFDARRTSVDLKDKWRVLTTRRSRRSKGPLIDFASLPRAYKPHGARARAPRLPLDDAPAGTAAAAPAAPPAGSGSGSGSASSAEAPRAHDALPVPPASSAAAGQPPRGPVDPPVPWPAAPALPCGTGTRSGSGTRTHASHSPPAVATAADAYRTSPHMRDGRDRAWPYPSSRDTWAAHPYWPPPLYTSSAAAAARAASAARGYPYPPSYAAYPGSYGVHPLSPHDGYDACPPRPAAMRPSRRVPDHHGYPGSPIEHDLSHPPPPPYPFFDPYAYAYYAPPPAHGYPVPPPPAGYRARVPPSVGVRSPPETFWEYPAYPAGGPRMTSASASPTEWSVPGWRGGEHAHANRVSVDGGRVV</sequence>
<evidence type="ECO:0000313" key="5">
    <source>
        <dbReference type="Proteomes" id="UP000054350"/>
    </source>
</evidence>
<feature type="compositionally biased region" description="Low complexity" evidence="2">
    <location>
        <begin position="33"/>
        <end position="45"/>
    </location>
</feature>
<keyword evidence="5" id="KW-1185">Reference proteome</keyword>
<protein>
    <recommendedName>
        <fullName evidence="3">Myb-like domain-containing protein</fullName>
    </recommendedName>
</protein>
<dbReference type="Proteomes" id="UP000054350">
    <property type="component" value="Unassembled WGS sequence"/>
</dbReference>
<dbReference type="Gene3D" id="1.10.246.220">
    <property type="match status" value="1"/>
</dbReference>
<feature type="domain" description="Myb-like" evidence="3">
    <location>
        <begin position="79"/>
        <end position="135"/>
    </location>
</feature>
<dbReference type="SUPFAM" id="SSF46689">
    <property type="entry name" value="Homeodomain-like"/>
    <property type="match status" value="1"/>
</dbReference>
<reference evidence="4 5" key="1">
    <citation type="submission" date="2009-11" db="EMBL/GenBank/DDBJ databases">
        <title>Annotation of Allomyces macrogynus ATCC 38327.</title>
        <authorList>
            <consortium name="The Broad Institute Genome Sequencing Platform"/>
            <person name="Russ C."/>
            <person name="Cuomo C."/>
            <person name="Burger G."/>
            <person name="Gray M.W."/>
            <person name="Holland P.W.H."/>
            <person name="King N."/>
            <person name="Lang F.B.F."/>
            <person name="Roger A.J."/>
            <person name="Ruiz-Trillo I."/>
            <person name="Young S.K."/>
            <person name="Zeng Q."/>
            <person name="Gargeya S."/>
            <person name="Fitzgerald M."/>
            <person name="Haas B."/>
            <person name="Abouelleil A."/>
            <person name="Alvarado L."/>
            <person name="Arachchi H.M."/>
            <person name="Berlin A."/>
            <person name="Chapman S.B."/>
            <person name="Gearin G."/>
            <person name="Goldberg J."/>
            <person name="Griggs A."/>
            <person name="Gujja S."/>
            <person name="Hansen M."/>
            <person name="Heiman D."/>
            <person name="Howarth C."/>
            <person name="Larimer J."/>
            <person name="Lui A."/>
            <person name="MacDonald P.J.P."/>
            <person name="McCowen C."/>
            <person name="Montmayeur A."/>
            <person name="Murphy C."/>
            <person name="Neiman D."/>
            <person name="Pearson M."/>
            <person name="Priest M."/>
            <person name="Roberts A."/>
            <person name="Saif S."/>
            <person name="Shea T."/>
            <person name="Sisk P."/>
            <person name="Stolte C."/>
            <person name="Sykes S."/>
            <person name="Wortman J."/>
            <person name="Nusbaum C."/>
            <person name="Birren B."/>
        </authorList>
    </citation>
    <scope>NUCLEOTIDE SEQUENCE [LARGE SCALE GENOMIC DNA]</scope>
    <source>
        <strain evidence="4 5">ATCC 38327</strain>
    </source>
</reference>
<accession>A0A0L0T7R0</accession>